<proteinExistence type="predicted"/>
<dbReference type="InParanoid" id="A0A1Y2G5N7"/>
<name>A0A1Y2G5N7_9FUNG</name>
<dbReference type="AlphaFoldDB" id="A0A1Y2G5N7"/>
<evidence type="ECO:0000313" key="1">
    <source>
        <dbReference type="EMBL" id="ORY95969.1"/>
    </source>
</evidence>
<keyword evidence="2" id="KW-1185">Reference proteome</keyword>
<reference evidence="1 2" key="1">
    <citation type="submission" date="2016-07" db="EMBL/GenBank/DDBJ databases">
        <title>Pervasive Adenine N6-methylation of Active Genes in Fungi.</title>
        <authorList>
            <consortium name="DOE Joint Genome Institute"/>
            <person name="Mondo S.J."/>
            <person name="Dannebaum R.O."/>
            <person name="Kuo R.C."/>
            <person name="Labutti K."/>
            <person name="Haridas S."/>
            <person name="Kuo A."/>
            <person name="Salamov A."/>
            <person name="Ahrendt S.R."/>
            <person name="Lipzen A."/>
            <person name="Sullivan W."/>
            <person name="Andreopoulos W.B."/>
            <person name="Clum A."/>
            <person name="Lindquist E."/>
            <person name="Daum C."/>
            <person name="Ramamoorthy G.K."/>
            <person name="Gryganskyi A."/>
            <person name="Culley D."/>
            <person name="Magnuson J.K."/>
            <person name="James T.Y."/>
            <person name="O'Malley M.A."/>
            <person name="Stajich J.E."/>
            <person name="Spatafora J.W."/>
            <person name="Visel A."/>
            <person name="Grigoriev I.V."/>
        </authorList>
    </citation>
    <scope>NUCLEOTIDE SEQUENCE [LARGE SCALE GENOMIC DNA]</scope>
    <source>
        <strain evidence="1 2">NRRL 3116</strain>
    </source>
</reference>
<organism evidence="1 2">
    <name type="scientific">Lobosporangium transversale</name>
    <dbReference type="NCBI Taxonomy" id="64571"/>
    <lineage>
        <taxon>Eukaryota</taxon>
        <taxon>Fungi</taxon>
        <taxon>Fungi incertae sedis</taxon>
        <taxon>Mucoromycota</taxon>
        <taxon>Mortierellomycotina</taxon>
        <taxon>Mortierellomycetes</taxon>
        <taxon>Mortierellales</taxon>
        <taxon>Mortierellaceae</taxon>
        <taxon>Lobosporangium</taxon>
    </lineage>
</organism>
<sequence>MDSIKLNPFEIPEIILLIGRHLDQDALLCCIRISKIFHNTLVGLIWRFIVVESYSRTGLRYPNGKPLQHNKKYIEELVFYNHFPDEFMSLQGCDRLRFIKCVASGSFNLHQVFNLVKNHRATISTLKLHCSTLREIWAALLECTHLEHLTISKTYINPLSLGKSLAGEQKIVDGEYIVAKSKEKKLCDTAEALRVNKKYLSTHSIAQAILPNCPHLEELWGSRVSVIEVANSAE</sequence>
<dbReference type="GeneID" id="33572624"/>
<dbReference type="RefSeq" id="XP_021875410.1">
    <property type="nucleotide sequence ID" value="XM_022030783.1"/>
</dbReference>
<dbReference type="OrthoDB" id="2358828at2759"/>
<comment type="caution">
    <text evidence="1">The sequence shown here is derived from an EMBL/GenBank/DDBJ whole genome shotgun (WGS) entry which is preliminary data.</text>
</comment>
<evidence type="ECO:0008006" key="3">
    <source>
        <dbReference type="Google" id="ProtNLM"/>
    </source>
</evidence>
<dbReference type="SUPFAM" id="SSF52047">
    <property type="entry name" value="RNI-like"/>
    <property type="match status" value="1"/>
</dbReference>
<accession>A0A1Y2G5N7</accession>
<dbReference type="Proteomes" id="UP000193648">
    <property type="component" value="Unassembled WGS sequence"/>
</dbReference>
<gene>
    <name evidence="1" type="ORF">BCR41DRAFT_426832</name>
</gene>
<protein>
    <recommendedName>
        <fullName evidence="3">F-box domain-containing protein</fullName>
    </recommendedName>
</protein>
<evidence type="ECO:0000313" key="2">
    <source>
        <dbReference type="Proteomes" id="UP000193648"/>
    </source>
</evidence>
<dbReference type="EMBL" id="MCFF01000081">
    <property type="protein sequence ID" value="ORY95969.1"/>
    <property type="molecule type" value="Genomic_DNA"/>
</dbReference>